<dbReference type="Gene3D" id="3.90.220.20">
    <property type="entry name" value="DNA methylase specificity domains"/>
    <property type="match status" value="2"/>
</dbReference>
<evidence type="ECO:0000313" key="6">
    <source>
        <dbReference type="Proteomes" id="UP000696184"/>
    </source>
</evidence>
<reference evidence="5 6" key="1">
    <citation type="submission" date="2020-08" db="EMBL/GenBank/DDBJ databases">
        <title>Description of Xenorhabdus lircayensis sp. nov., the symbiotic bacterium associated with the entomopathogenic nematode Steirnernema unicornum.</title>
        <authorList>
            <person name="Castaneda-Alvarez C."/>
            <person name="Prodan S."/>
            <person name="Zamorano A."/>
            <person name="San-Blas E."/>
            <person name="Aballay E."/>
        </authorList>
    </citation>
    <scope>NUCLEOTIDE SEQUENCE [LARGE SCALE GENOMIC DNA]</scope>
    <source>
        <strain evidence="5 6">VLS</strain>
    </source>
</reference>
<protein>
    <submittedName>
        <fullName evidence="5">Restriction endonuclease subunit S</fullName>
    </submittedName>
</protein>
<dbReference type="RefSeq" id="WP_198688918.1">
    <property type="nucleotide sequence ID" value="NZ_CAWPUD010000019.1"/>
</dbReference>
<dbReference type="InterPro" id="IPR000055">
    <property type="entry name" value="Restrct_endonuc_typeI_TRD"/>
</dbReference>
<dbReference type="Proteomes" id="UP000696184">
    <property type="component" value="Unassembled WGS sequence"/>
</dbReference>
<keyword evidence="5" id="KW-0378">Hydrolase</keyword>
<keyword evidence="5" id="KW-0540">Nuclease</keyword>
<gene>
    <name evidence="5" type="ORF">H8A87_05170</name>
</gene>
<evidence type="ECO:0000256" key="2">
    <source>
        <dbReference type="ARBA" id="ARBA00022747"/>
    </source>
</evidence>
<dbReference type="PANTHER" id="PTHR30408">
    <property type="entry name" value="TYPE-1 RESTRICTION ENZYME ECOKI SPECIFICITY PROTEIN"/>
    <property type="match status" value="1"/>
</dbReference>
<organism evidence="5 6">
    <name type="scientific">Xenorhabdus lircayensis</name>
    <dbReference type="NCBI Taxonomy" id="2763499"/>
    <lineage>
        <taxon>Bacteria</taxon>
        <taxon>Pseudomonadati</taxon>
        <taxon>Pseudomonadota</taxon>
        <taxon>Gammaproteobacteria</taxon>
        <taxon>Enterobacterales</taxon>
        <taxon>Morganellaceae</taxon>
        <taxon>Xenorhabdus</taxon>
    </lineage>
</organism>
<sequence length="395" mass="44611">MVPKLRFKEFNSPWMQVKFNSIAKFFSGGTPTSTCSDYYGGNIPFIKSGEISSDKTQQYLTELGLKNSSAKLVCKGDILYALYGATSGEVSLSRLNGAINQAILCIRSEQNSYFLYSYLRKLKGDITSKFLQGGQGNLSAEIIKSLQISIPSNVEQTKIANFLSSVDKKITLLNKQYDLLCQYKKGMMQKIFSQELRFKDKNGEAFPEWEEMELKEIASKVNTKNRDNSVRTVLTNSATQGIVSQESYFERDIVTEGNLTGYYVVNIGDFVYNPRISSTAPVGPIKMNELIQGIMSPLYTVFRFEKGLLKFYQYFFESSIWHNYIKNIANSGARHDRMNISGAGFFGLPVAQPVEEEQTKIANLLSAIDDKITAKKTELDKLKIWKQGLLQQMFV</sequence>
<dbReference type="InterPro" id="IPR044946">
    <property type="entry name" value="Restrct_endonuc_typeI_TRD_sf"/>
</dbReference>
<comment type="caution">
    <text evidence="5">The sequence shown here is derived from an EMBL/GenBank/DDBJ whole genome shotgun (WGS) entry which is preliminary data.</text>
</comment>
<comment type="similarity">
    <text evidence="1">Belongs to the type-I restriction system S methylase family.</text>
</comment>
<keyword evidence="5" id="KW-0255">Endonuclease</keyword>
<dbReference type="Pfam" id="PF01420">
    <property type="entry name" value="Methylase_S"/>
    <property type="match status" value="1"/>
</dbReference>
<dbReference type="Gene3D" id="1.10.287.1120">
    <property type="entry name" value="Bipartite methylase S protein"/>
    <property type="match status" value="1"/>
</dbReference>
<dbReference type="SUPFAM" id="SSF116734">
    <property type="entry name" value="DNA methylase specificity domain"/>
    <property type="match status" value="2"/>
</dbReference>
<name>A0ABS0U2N8_9GAMM</name>
<dbReference type="CDD" id="cd17515">
    <property type="entry name" value="RMtype1_S_MjaORF132P_Sau1132ORF3780P-TRD1-CR1_like"/>
    <property type="match status" value="1"/>
</dbReference>
<accession>A0ABS0U2N8</accession>
<dbReference type="GO" id="GO:0004519">
    <property type="term" value="F:endonuclease activity"/>
    <property type="evidence" value="ECO:0007669"/>
    <property type="project" value="UniProtKB-KW"/>
</dbReference>
<keyword evidence="3" id="KW-0238">DNA-binding</keyword>
<proteinExistence type="inferred from homology"/>
<keyword evidence="6" id="KW-1185">Reference proteome</keyword>
<feature type="domain" description="Type I restriction modification DNA specificity" evidence="4">
    <location>
        <begin position="11"/>
        <end position="177"/>
    </location>
</feature>
<dbReference type="PANTHER" id="PTHR30408:SF12">
    <property type="entry name" value="TYPE I RESTRICTION ENZYME MJAVIII SPECIFICITY SUBUNIT"/>
    <property type="match status" value="1"/>
</dbReference>
<evidence type="ECO:0000259" key="4">
    <source>
        <dbReference type="Pfam" id="PF01420"/>
    </source>
</evidence>
<keyword evidence="2" id="KW-0680">Restriction system</keyword>
<dbReference type="EMBL" id="JACOII010000022">
    <property type="protein sequence ID" value="MBI6548129.1"/>
    <property type="molecule type" value="Genomic_DNA"/>
</dbReference>
<evidence type="ECO:0000256" key="3">
    <source>
        <dbReference type="ARBA" id="ARBA00023125"/>
    </source>
</evidence>
<evidence type="ECO:0000256" key="1">
    <source>
        <dbReference type="ARBA" id="ARBA00010923"/>
    </source>
</evidence>
<evidence type="ECO:0000313" key="5">
    <source>
        <dbReference type="EMBL" id="MBI6548129.1"/>
    </source>
</evidence>
<dbReference type="InterPro" id="IPR052021">
    <property type="entry name" value="Type-I_RS_S_subunit"/>
</dbReference>